<feature type="compositionally biased region" description="Basic residues" evidence="1">
    <location>
        <begin position="46"/>
        <end position="55"/>
    </location>
</feature>
<gene>
    <name evidence="2" type="ORF">Fcan01_06442</name>
</gene>
<dbReference type="OrthoDB" id="8275718at2759"/>
<evidence type="ECO:0000313" key="2">
    <source>
        <dbReference type="EMBL" id="OXA57876.1"/>
    </source>
</evidence>
<evidence type="ECO:0000313" key="3">
    <source>
        <dbReference type="Proteomes" id="UP000198287"/>
    </source>
</evidence>
<feature type="compositionally biased region" description="Low complexity" evidence="1">
    <location>
        <begin position="1"/>
        <end position="14"/>
    </location>
</feature>
<dbReference type="EMBL" id="LNIX01000003">
    <property type="protein sequence ID" value="OXA57876.1"/>
    <property type="molecule type" value="Genomic_DNA"/>
</dbReference>
<feature type="compositionally biased region" description="Polar residues" evidence="1">
    <location>
        <begin position="16"/>
        <end position="33"/>
    </location>
</feature>
<accession>A0A226EMT0</accession>
<comment type="caution">
    <text evidence="2">The sequence shown here is derived from an EMBL/GenBank/DDBJ whole genome shotgun (WGS) entry which is preliminary data.</text>
</comment>
<name>A0A226EMT0_FOLCA</name>
<keyword evidence="3" id="KW-1185">Reference proteome</keyword>
<dbReference type="Proteomes" id="UP000198287">
    <property type="component" value="Unassembled WGS sequence"/>
</dbReference>
<evidence type="ECO:0000256" key="1">
    <source>
        <dbReference type="SAM" id="MobiDB-lite"/>
    </source>
</evidence>
<sequence length="262" mass="28975">MSGTKVKTPTGVKKSATVNSTTNGVTKLQNGVQPSVKPNTPNPTPKKAKNKNKSHKVIGKTVGNFKCTSDSCGKSWSSVHAWTSERFFCELCNSKAKVLNFVDEECTLDCYNCAYCGESWQSIQDLRKSEEECYCGKFVAKNGTQKRFGRHYFYRCLNKNEGCGIEWEDFYHGMQYSQRCTTCGSAGLMHSVSKVNPAHPQQRPGGRNIFGGGGSHNIEGCDMCQALIRQGVARACTRKNRVVFSVEQHPDGTTTENVVEAR</sequence>
<dbReference type="AlphaFoldDB" id="A0A226EMT0"/>
<feature type="region of interest" description="Disordered" evidence="1">
    <location>
        <begin position="1"/>
        <end position="55"/>
    </location>
</feature>
<proteinExistence type="predicted"/>
<dbReference type="OMA" id="HAWTSER"/>
<organism evidence="2 3">
    <name type="scientific">Folsomia candida</name>
    <name type="common">Springtail</name>
    <dbReference type="NCBI Taxonomy" id="158441"/>
    <lineage>
        <taxon>Eukaryota</taxon>
        <taxon>Metazoa</taxon>
        <taxon>Ecdysozoa</taxon>
        <taxon>Arthropoda</taxon>
        <taxon>Hexapoda</taxon>
        <taxon>Collembola</taxon>
        <taxon>Entomobryomorpha</taxon>
        <taxon>Isotomoidea</taxon>
        <taxon>Isotomidae</taxon>
        <taxon>Proisotominae</taxon>
        <taxon>Folsomia</taxon>
    </lineage>
</organism>
<protein>
    <submittedName>
        <fullName evidence="2">Uncharacterized protein</fullName>
    </submittedName>
</protein>
<reference evidence="2 3" key="1">
    <citation type="submission" date="2015-12" db="EMBL/GenBank/DDBJ databases">
        <title>The genome of Folsomia candida.</title>
        <authorList>
            <person name="Faddeeva A."/>
            <person name="Derks M.F."/>
            <person name="Anvar Y."/>
            <person name="Smit S."/>
            <person name="Van Straalen N."/>
            <person name="Roelofs D."/>
        </authorList>
    </citation>
    <scope>NUCLEOTIDE SEQUENCE [LARGE SCALE GENOMIC DNA]</scope>
    <source>
        <strain evidence="2 3">VU population</strain>
        <tissue evidence="2">Whole body</tissue>
    </source>
</reference>